<gene>
    <name evidence="1" type="ORF">EVAR_21395_1</name>
</gene>
<dbReference type="AlphaFoldDB" id="A0A4C1VGW1"/>
<organism evidence="1 2">
    <name type="scientific">Eumeta variegata</name>
    <name type="common">Bagworm moth</name>
    <name type="synonym">Eumeta japonica</name>
    <dbReference type="NCBI Taxonomy" id="151549"/>
    <lineage>
        <taxon>Eukaryota</taxon>
        <taxon>Metazoa</taxon>
        <taxon>Ecdysozoa</taxon>
        <taxon>Arthropoda</taxon>
        <taxon>Hexapoda</taxon>
        <taxon>Insecta</taxon>
        <taxon>Pterygota</taxon>
        <taxon>Neoptera</taxon>
        <taxon>Endopterygota</taxon>
        <taxon>Lepidoptera</taxon>
        <taxon>Glossata</taxon>
        <taxon>Ditrysia</taxon>
        <taxon>Tineoidea</taxon>
        <taxon>Psychidae</taxon>
        <taxon>Oiketicinae</taxon>
        <taxon>Eumeta</taxon>
    </lineage>
</organism>
<dbReference type="Proteomes" id="UP000299102">
    <property type="component" value="Unassembled WGS sequence"/>
</dbReference>
<protein>
    <submittedName>
        <fullName evidence="1">Uncharacterized protein</fullName>
    </submittedName>
</protein>
<evidence type="ECO:0000313" key="1">
    <source>
        <dbReference type="EMBL" id="GBP37860.1"/>
    </source>
</evidence>
<sequence length="219" mass="24074">MRSVTVHDKKWQTKPVVAGPAPPTIDAQAVGNALGFARPYALRAPLPAPRIARAILLFTLDVITLSPFENLNFCKLPKVQDWRNGGDDGGLRAPNVNTVALCISRLCSLTLQVRWWRTFFFFPSSDEEEAKMSILHTLAPVRSNDESLDKSETMIASPSAAGRHVVPTALDMHRGRRLRGVVSAWDIAGNRHGSVPVPPTGRERSAAAGWSKEFRFVPN</sequence>
<dbReference type="EMBL" id="BGZK01000340">
    <property type="protein sequence ID" value="GBP37860.1"/>
    <property type="molecule type" value="Genomic_DNA"/>
</dbReference>
<proteinExistence type="predicted"/>
<keyword evidence="2" id="KW-1185">Reference proteome</keyword>
<name>A0A4C1VGW1_EUMVA</name>
<accession>A0A4C1VGW1</accession>
<reference evidence="1 2" key="1">
    <citation type="journal article" date="2019" name="Commun. Biol.">
        <title>The bagworm genome reveals a unique fibroin gene that provides high tensile strength.</title>
        <authorList>
            <person name="Kono N."/>
            <person name="Nakamura H."/>
            <person name="Ohtoshi R."/>
            <person name="Tomita M."/>
            <person name="Numata K."/>
            <person name="Arakawa K."/>
        </authorList>
    </citation>
    <scope>NUCLEOTIDE SEQUENCE [LARGE SCALE GENOMIC DNA]</scope>
</reference>
<evidence type="ECO:0000313" key="2">
    <source>
        <dbReference type="Proteomes" id="UP000299102"/>
    </source>
</evidence>
<comment type="caution">
    <text evidence="1">The sequence shown here is derived from an EMBL/GenBank/DDBJ whole genome shotgun (WGS) entry which is preliminary data.</text>
</comment>